<dbReference type="PANTHER" id="PTHR12001:SF69">
    <property type="entry name" value="ALL TRANS-POLYPRENYL-DIPHOSPHATE SYNTHASE PDSS1"/>
    <property type="match status" value="1"/>
</dbReference>
<comment type="similarity">
    <text evidence="2 6">Belongs to the FPP/GGPP synthase family.</text>
</comment>
<dbReference type="eggNOG" id="COG0142">
    <property type="taxonomic scope" value="Bacteria"/>
</dbReference>
<dbReference type="EMBL" id="ACKP02000038">
    <property type="protein sequence ID" value="EEX76951.1"/>
    <property type="molecule type" value="Genomic_DNA"/>
</dbReference>
<dbReference type="InterPro" id="IPR008949">
    <property type="entry name" value="Isoprenoid_synthase_dom_sf"/>
</dbReference>
<dbReference type="HOGENOM" id="CLU_014015_2_0_9"/>
<dbReference type="PANTHER" id="PTHR12001">
    <property type="entry name" value="GERANYLGERANYL PYROPHOSPHATE SYNTHASE"/>
    <property type="match status" value="1"/>
</dbReference>
<evidence type="ECO:0000313" key="7">
    <source>
        <dbReference type="EMBL" id="AEB99793.1"/>
    </source>
</evidence>
<keyword evidence="3 6" id="KW-0808">Transferase</keyword>
<evidence type="ECO:0000256" key="3">
    <source>
        <dbReference type="ARBA" id="ARBA00022679"/>
    </source>
</evidence>
<evidence type="ECO:0000256" key="6">
    <source>
        <dbReference type="RuleBase" id="RU004466"/>
    </source>
</evidence>
<dbReference type="Proteomes" id="UP000011124">
    <property type="component" value="Chromosome"/>
</dbReference>
<evidence type="ECO:0000256" key="1">
    <source>
        <dbReference type="ARBA" id="ARBA00001946"/>
    </source>
</evidence>
<comment type="cofactor">
    <cofactor evidence="1">
        <name>Mg(2+)</name>
        <dbReference type="ChEBI" id="CHEBI:18420"/>
    </cofactor>
</comment>
<gene>
    <name evidence="7" type="ordered locus">Selsp_0829</name>
    <name evidence="8" type="ORF">SELSPUOL_01630</name>
</gene>
<protein>
    <submittedName>
        <fullName evidence="8">Polyprenyl synthetase</fullName>
    </submittedName>
    <submittedName>
        <fullName evidence="7">Trans-hexaprenyltranstransferase</fullName>
        <ecNumber evidence="7">2.5.1.30</ecNumber>
    </submittedName>
</protein>
<keyword evidence="5" id="KW-0460">Magnesium</keyword>
<dbReference type="EMBL" id="CP002637">
    <property type="protein sequence ID" value="AEB99793.1"/>
    <property type="molecule type" value="Genomic_DNA"/>
</dbReference>
<dbReference type="STRING" id="546271.Selsp_0829"/>
<sequence>MFIHSMFLLIKKDLALLEEELLQAVVSPVDRITEIGTHLVKSGGKRLRPALFLLAARSSKDFDAKKMMPLAVALELIHMASLVHDDVLDHADTRRGAVTANAMWGNQQAILSGDYFFARAFLLIVENGFGERVSGRVAQLIMDLSSGEIIQNKELYRASRDVEEYYERIAKKTANFLAICCELGAIATNLGAEAERGLRAYGKYVGMAFQITDDLLDLTSNEKKIGKPAGNDIHEGIVTLPVIRALEVSSEREELLSIVTNPSMTREDVERALVIVRASDGIEYARAKVREFLTEAKEALPAALPDKVRDTFCKAADYIAKRES</sequence>
<proteinExistence type="inferred from homology"/>
<organism evidence="8 9">
    <name type="scientific">Selenomonas sputigena (strain ATCC 35185 / DSM 20758 / CCUG 44933 / VPI D19B-28)</name>
    <dbReference type="NCBI Taxonomy" id="546271"/>
    <lineage>
        <taxon>Bacteria</taxon>
        <taxon>Bacillati</taxon>
        <taxon>Bacillota</taxon>
        <taxon>Negativicutes</taxon>
        <taxon>Selenomonadales</taxon>
        <taxon>Selenomonadaceae</taxon>
        <taxon>Selenomonas</taxon>
    </lineage>
</organism>
<evidence type="ECO:0000313" key="8">
    <source>
        <dbReference type="EMBL" id="EEX76951.1"/>
    </source>
</evidence>
<dbReference type="AlphaFoldDB" id="C9LVX8"/>
<evidence type="ECO:0000256" key="4">
    <source>
        <dbReference type="ARBA" id="ARBA00022723"/>
    </source>
</evidence>
<dbReference type="GO" id="GO:0000010">
    <property type="term" value="F:heptaprenyl diphosphate synthase activity"/>
    <property type="evidence" value="ECO:0007669"/>
    <property type="project" value="UniProtKB-EC"/>
</dbReference>
<dbReference type="EC" id="2.5.1.30" evidence="7"/>
<dbReference type="Proteomes" id="UP000003505">
    <property type="component" value="Unassembled WGS sequence"/>
</dbReference>
<dbReference type="GO" id="GO:0008299">
    <property type="term" value="P:isoprenoid biosynthetic process"/>
    <property type="evidence" value="ECO:0007669"/>
    <property type="project" value="InterPro"/>
</dbReference>
<name>C9LVX8_SELS3</name>
<dbReference type="InterPro" id="IPR000092">
    <property type="entry name" value="Polyprenyl_synt"/>
</dbReference>
<accession>C9LVX8</accession>
<reference evidence="7 10" key="2">
    <citation type="submission" date="2011-04" db="EMBL/GenBank/DDBJ databases">
        <title>The complete genome of Selenomonas sputigena DSM 20758.</title>
        <authorList>
            <consortium name="US DOE Joint Genome Institute (JGI-PGF)"/>
            <person name="Lucas S."/>
            <person name="Copeland A."/>
            <person name="Lapidus A."/>
            <person name="Bruce D."/>
            <person name="Goodwin L."/>
            <person name="Pitluck S."/>
            <person name="Peters L."/>
            <person name="Kyrpides N."/>
            <person name="Mavromatis K."/>
            <person name="Ivanova N."/>
            <person name="Ovchinnikova G."/>
            <person name="Teshima H."/>
            <person name="Detter J.C."/>
            <person name="Tapia R."/>
            <person name="Han C."/>
            <person name="Land M."/>
            <person name="Hauser L."/>
            <person name="Markowitz V."/>
            <person name="Cheng J.-F."/>
            <person name="Hugenholtz P."/>
            <person name="Woyke T."/>
            <person name="Wu D."/>
            <person name="Gronow S."/>
            <person name="Wellnitz S."/>
            <person name="Schneider S."/>
            <person name="Klenk H.-P."/>
            <person name="Eisen J.A."/>
        </authorList>
    </citation>
    <scope>NUCLEOTIDE SEQUENCE [LARGE SCALE GENOMIC DNA]</scope>
    <source>
        <strain evidence="7">ATCC 35185</strain>
        <strain evidence="10">ATCC 35185 / DSM 20758 / VPI D19B-28</strain>
    </source>
</reference>
<dbReference type="PROSITE" id="PS00723">
    <property type="entry name" value="POLYPRENYL_SYNTHASE_1"/>
    <property type="match status" value="1"/>
</dbReference>
<keyword evidence="4" id="KW-0479">Metal-binding</keyword>
<dbReference type="SFLD" id="SFLDS00005">
    <property type="entry name" value="Isoprenoid_Synthase_Type_I"/>
    <property type="match status" value="1"/>
</dbReference>
<evidence type="ECO:0000256" key="2">
    <source>
        <dbReference type="ARBA" id="ARBA00006706"/>
    </source>
</evidence>
<dbReference type="PROSITE" id="PS00444">
    <property type="entry name" value="POLYPRENYL_SYNTHASE_2"/>
    <property type="match status" value="1"/>
</dbReference>
<dbReference type="InterPro" id="IPR033749">
    <property type="entry name" value="Polyprenyl_synt_CS"/>
</dbReference>
<dbReference type="SUPFAM" id="SSF48576">
    <property type="entry name" value="Terpenoid synthases"/>
    <property type="match status" value="1"/>
</dbReference>
<dbReference type="Gene3D" id="1.10.600.10">
    <property type="entry name" value="Farnesyl Diphosphate Synthase"/>
    <property type="match status" value="1"/>
</dbReference>
<evidence type="ECO:0000256" key="5">
    <source>
        <dbReference type="ARBA" id="ARBA00022842"/>
    </source>
</evidence>
<dbReference type="GO" id="GO:0046872">
    <property type="term" value="F:metal ion binding"/>
    <property type="evidence" value="ECO:0007669"/>
    <property type="project" value="UniProtKB-KW"/>
</dbReference>
<keyword evidence="10" id="KW-1185">Reference proteome</keyword>
<dbReference type="CDD" id="cd00685">
    <property type="entry name" value="Trans_IPPS_HT"/>
    <property type="match status" value="1"/>
</dbReference>
<dbReference type="RefSeq" id="WP_006192923.1">
    <property type="nucleotide sequence ID" value="NC_015437.1"/>
</dbReference>
<dbReference type="KEGG" id="ssg:Selsp_0829"/>
<dbReference type="Pfam" id="PF00348">
    <property type="entry name" value="polyprenyl_synt"/>
    <property type="match status" value="1"/>
</dbReference>
<dbReference type="OrthoDB" id="9805316at2"/>
<evidence type="ECO:0000313" key="9">
    <source>
        <dbReference type="Proteomes" id="UP000003505"/>
    </source>
</evidence>
<evidence type="ECO:0000313" key="10">
    <source>
        <dbReference type="Proteomes" id="UP000011124"/>
    </source>
</evidence>
<reference evidence="8 9" key="1">
    <citation type="submission" date="2009-09" db="EMBL/GenBank/DDBJ databases">
        <authorList>
            <person name="Weinstock G."/>
            <person name="Sodergren E."/>
            <person name="Clifton S."/>
            <person name="Fulton L."/>
            <person name="Fulton B."/>
            <person name="Courtney L."/>
            <person name="Fronick C."/>
            <person name="Harrison M."/>
            <person name="Strong C."/>
            <person name="Farmer C."/>
            <person name="Delahaunty K."/>
            <person name="Markovic C."/>
            <person name="Hall O."/>
            <person name="Minx P."/>
            <person name="Tomlinson C."/>
            <person name="Mitreva M."/>
            <person name="Nelson J."/>
            <person name="Hou S."/>
            <person name="Wollam A."/>
            <person name="Pepin K.H."/>
            <person name="Johnson M."/>
            <person name="Bhonagiri V."/>
            <person name="Nash W.E."/>
            <person name="Warren W."/>
            <person name="Chinwalla A."/>
            <person name="Mardis E.R."/>
            <person name="Wilson R.K."/>
        </authorList>
    </citation>
    <scope>NUCLEOTIDE SEQUENCE [LARGE SCALE GENOMIC DNA]</scope>
    <source>
        <strain evidence="8">ATCC 35185</strain>
        <strain evidence="9">ATCC 35185 / DSM 20758 / VPI D19B-28</strain>
    </source>
</reference>